<comment type="caution">
    <text evidence="4">The sequence shown here is derived from an EMBL/GenBank/DDBJ whole genome shotgun (WGS) entry which is preliminary data.</text>
</comment>
<keyword evidence="2" id="KW-0732">Signal</keyword>
<dbReference type="RefSeq" id="XP_064771653.1">
    <property type="nucleotide sequence ID" value="XM_064911950.1"/>
</dbReference>
<dbReference type="SMART" id="SM00191">
    <property type="entry name" value="Int_alpha"/>
    <property type="match status" value="4"/>
</dbReference>
<name>A0ABR1FFL5_9ASCO</name>
<feature type="domain" description="Phospholipase C/D" evidence="3">
    <location>
        <begin position="25"/>
        <end position="170"/>
    </location>
</feature>
<dbReference type="PROSITE" id="PS51470">
    <property type="entry name" value="FG_GAP"/>
    <property type="match status" value="1"/>
</dbReference>
<gene>
    <name evidence="4" type="ORF">BZA70DRAFT_274227</name>
</gene>
<keyword evidence="5" id="KW-1185">Reference proteome</keyword>
<feature type="chain" id="PRO_5046419948" description="Phospholipase C/D domain-containing protein" evidence="2">
    <location>
        <begin position="20"/>
        <end position="884"/>
    </location>
</feature>
<evidence type="ECO:0000313" key="5">
    <source>
        <dbReference type="Proteomes" id="UP001498771"/>
    </source>
</evidence>
<dbReference type="InterPro" id="IPR029002">
    <property type="entry name" value="PLPC/GPLD1"/>
</dbReference>
<dbReference type="InterPro" id="IPR013519">
    <property type="entry name" value="Int_alpha_beta-p"/>
</dbReference>
<dbReference type="GeneID" id="90037462"/>
<evidence type="ECO:0000313" key="4">
    <source>
        <dbReference type="EMBL" id="KAK7208620.1"/>
    </source>
</evidence>
<dbReference type="Gene3D" id="2.130.10.130">
    <property type="entry name" value="Integrin alpha, N-terminal"/>
    <property type="match status" value="1"/>
</dbReference>
<sequence>MKSLLLICLVLYQAVAVLASGVGVHAQLVARIRQHLSSEDQALSTYTIPGAFFPDAFYDCMGLSDTGEATHWPPFLLAAAEYYHETYVLSNKQKDGAGLRAFLIGALTHQVADVPWHSLGVDQGLLMALSHREFGGDTQSAHRILDTGGDMIMMFRILRAAGDLDWLTQRWTIPSADLLNIYKRLQLSVSRPALEYCMARGVAALGAEVNLARTMYPSYAKKSPLLLDVLEDYFMGGLHSITASILPCLRSYESWLDNGPPKGVDAWDICEVFAGRAPFVRSGDAEQVSSTVVGDLQEYIDEIIPALALHPSADGSETFIEFPNVILPEHMLEKRDQTVLKSSDLPRLSQPIGVTLSTGLSESLFGSVFTVGDFRGSDIGPCLAVSAPYEYSEETQTNDGAVYVIPLAEIDSMFSASNSVDDQSVNLKDYRISPPSLPAFHPSRREIYNLTFPRQFGASMTPIKLFNTTLLAVSSPGISSIDIFAGPELLMTIMPPTQGSTTTYGGRGRKLFGSRLLVHDVDGDGLPEIIVCAPLSDLSRRVREQGEIMILSGRELQTALASGLTMVAMDHVRLSRFVTPKEISIPDDDLASKLSLDTSASTFADYQLFGSQIAFSEQPDSIAYVGAPGSGAVFAFDAKTGVPLFGMFAELGSVAGYGGGVLLTGKIKGLGEWILVGSPNEAVLDSKNARRRGKHAPGEFGQGGVCYLYVRREGSDKTKPKLAAYVISDSLNEKFVKFGYAGTPKDGDPNTVYISSPFAGAGEGAVWLLPIEDVVLELISREGTKSSRPEPVGDFEIFDNIASMSSEQPGDVSPSLLSTPIIRLKPMLWGTRTNNQIESWFGKSVASYADFLFVSMPHLGFGQLGDRTSAGKGLNAGGVSVYKL</sequence>
<dbReference type="PANTHER" id="PTHR23221:SF7">
    <property type="entry name" value="PHOSPHATIDYLINOSITOL-GLYCAN-SPECIFIC PHOSPHOLIPASE D"/>
    <property type="match status" value="1"/>
</dbReference>
<reference evidence="4 5" key="1">
    <citation type="submission" date="2024-03" db="EMBL/GenBank/DDBJ databases">
        <title>Genome-scale model development and genomic sequencing of the oleaginous clade Lipomyces.</title>
        <authorList>
            <consortium name="Lawrence Berkeley National Laboratory"/>
            <person name="Czajka J.J."/>
            <person name="Han Y."/>
            <person name="Kim J."/>
            <person name="Mondo S.J."/>
            <person name="Hofstad B.A."/>
            <person name="Robles A."/>
            <person name="Haridas S."/>
            <person name="Riley R."/>
            <person name="LaButti K."/>
            <person name="Pangilinan J."/>
            <person name="Andreopoulos W."/>
            <person name="Lipzen A."/>
            <person name="Yan J."/>
            <person name="Wang M."/>
            <person name="Ng V."/>
            <person name="Grigoriev I.V."/>
            <person name="Spatafora J.W."/>
            <person name="Magnuson J.K."/>
            <person name="Baker S.E."/>
            <person name="Pomraning K.R."/>
        </authorList>
    </citation>
    <scope>NUCLEOTIDE SEQUENCE [LARGE SCALE GENOMIC DNA]</scope>
    <source>
        <strain evidence="4 5">Phaff 52-87</strain>
    </source>
</reference>
<proteinExistence type="predicted"/>
<dbReference type="EMBL" id="JBBJBU010000001">
    <property type="protein sequence ID" value="KAK7208620.1"/>
    <property type="molecule type" value="Genomic_DNA"/>
</dbReference>
<dbReference type="SUPFAM" id="SSF69318">
    <property type="entry name" value="Integrin alpha N-terminal domain"/>
    <property type="match status" value="1"/>
</dbReference>
<dbReference type="Proteomes" id="UP001498771">
    <property type="component" value="Unassembled WGS sequence"/>
</dbReference>
<organism evidence="4 5">
    <name type="scientific">Myxozyma melibiosi</name>
    <dbReference type="NCBI Taxonomy" id="54550"/>
    <lineage>
        <taxon>Eukaryota</taxon>
        <taxon>Fungi</taxon>
        <taxon>Dikarya</taxon>
        <taxon>Ascomycota</taxon>
        <taxon>Saccharomycotina</taxon>
        <taxon>Lipomycetes</taxon>
        <taxon>Lipomycetales</taxon>
        <taxon>Lipomycetaceae</taxon>
        <taxon>Myxozyma</taxon>
    </lineage>
</organism>
<feature type="signal peptide" evidence="2">
    <location>
        <begin position="1"/>
        <end position="19"/>
    </location>
</feature>
<accession>A0ABR1FFL5</accession>
<evidence type="ECO:0000256" key="2">
    <source>
        <dbReference type="SAM" id="SignalP"/>
    </source>
</evidence>
<dbReference type="Pfam" id="PF00882">
    <property type="entry name" value="Zn_dep_PLPC"/>
    <property type="match status" value="1"/>
</dbReference>
<feature type="repeat" description="FG-GAP" evidence="1">
    <location>
        <begin position="498"/>
        <end position="560"/>
    </location>
</feature>
<dbReference type="PANTHER" id="PTHR23221">
    <property type="entry name" value="GLYCOSYLPHOSPHATIDYLINOSITOL PHOSPHOLIPASE D"/>
    <property type="match status" value="1"/>
</dbReference>
<protein>
    <recommendedName>
        <fullName evidence="3">Phospholipase C/D domain-containing protein</fullName>
    </recommendedName>
</protein>
<evidence type="ECO:0000256" key="1">
    <source>
        <dbReference type="PROSITE-ProRule" id="PRU00803"/>
    </source>
</evidence>
<evidence type="ECO:0000259" key="3">
    <source>
        <dbReference type="Pfam" id="PF00882"/>
    </source>
</evidence>
<dbReference type="InterPro" id="IPR028994">
    <property type="entry name" value="Integrin_alpha_N"/>
</dbReference>